<name>A0A0C3Q217_9AGAM</name>
<keyword evidence="2" id="KW-1185">Reference proteome</keyword>
<proteinExistence type="predicted"/>
<reference evidence="2" key="2">
    <citation type="submission" date="2015-01" db="EMBL/GenBank/DDBJ databases">
        <title>Evolutionary Origins and Diversification of the Mycorrhizal Mutualists.</title>
        <authorList>
            <consortium name="DOE Joint Genome Institute"/>
            <consortium name="Mycorrhizal Genomics Consortium"/>
            <person name="Kohler A."/>
            <person name="Kuo A."/>
            <person name="Nagy L.G."/>
            <person name="Floudas D."/>
            <person name="Copeland A."/>
            <person name="Barry K.W."/>
            <person name="Cichocki N."/>
            <person name="Veneault-Fourrey C."/>
            <person name="LaButti K."/>
            <person name="Lindquist E.A."/>
            <person name="Lipzen A."/>
            <person name="Lundell T."/>
            <person name="Morin E."/>
            <person name="Murat C."/>
            <person name="Riley R."/>
            <person name="Ohm R."/>
            <person name="Sun H."/>
            <person name="Tunlid A."/>
            <person name="Henrissat B."/>
            <person name="Grigoriev I.V."/>
            <person name="Hibbett D.S."/>
            <person name="Martin F."/>
        </authorList>
    </citation>
    <scope>NUCLEOTIDE SEQUENCE [LARGE SCALE GENOMIC DNA]</scope>
    <source>
        <strain evidence="2">MUT 4182</strain>
    </source>
</reference>
<dbReference type="HOGENOM" id="CLU_2623830_0_0_1"/>
<dbReference type="AlphaFoldDB" id="A0A0C3Q217"/>
<accession>A0A0C3Q217</accession>
<sequence length="78" mass="8492">MVGVHTQVQVAMPLAAMSFTTVTKGLSLFHSSLTTLVMAAKLLAATLTLVTAATTSLDFPWPPRSFHSFVIYFELTLY</sequence>
<dbReference type="EMBL" id="KN823488">
    <property type="protein sequence ID" value="KIO16766.1"/>
    <property type="molecule type" value="Genomic_DNA"/>
</dbReference>
<dbReference type="Proteomes" id="UP000054248">
    <property type="component" value="Unassembled WGS sequence"/>
</dbReference>
<evidence type="ECO:0000313" key="1">
    <source>
        <dbReference type="EMBL" id="KIO16766.1"/>
    </source>
</evidence>
<reference evidence="1 2" key="1">
    <citation type="submission" date="2014-04" db="EMBL/GenBank/DDBJ databases">
        <authorList>
            <consortium name="DOE Joint Genome Institute"/>
            <person name="Kuo A."/>
            <person name="Girlanda M."/>
            <person name="Perotto S."/>
            <person name="Kohler A."/>
            <person name="Nagy L.G."/>
            <person name="Floudas D."/>
            <person name="Copeland A."/>
            <person name="Barry K.W."/>
            <person name="Cichocki N."/>
            <person name="Veneault-Fourrey C."/>
            <person name="LaButti K."/>
            <person name="Lindquist E.A."/>
            <person name="Lipzen A."/>
            <person name="Lundell T."/>
            <person name="Morin E."/>
            <person name="Murat C."/>
            <person name="Sun H."/>
            <person name="Tunlid A."/>
            <person name="Henrissat B."/>
            <person name="Grigoriev I.V."/>
            <person name="Hibbett D.S."/>
            <person name="Martin F."/>
            <person name="Nordberg H.P."/>
            <person name="Cantor M.N."/>
            <person name="Hua S.X."/>
        </authorList>
    </citation>
    <scope>NUCLEOTIDE SEQUENCE [LARGE SCALE GENOMIC DNA]</scope>
    <source>
        <strain evidence="1 2">MUT 4182</strain>
    </source>
</reference>
<organism evidence="1 2">
    <name type="scientific">Tulasnella calospora MUT 4182</name>
    <dbReference type="NCBI Taxonomy" id="1051891"/>
    <lineage>
        <taxon>Eukaryota</taxon>
        <taxon>Fungi</taxon>
        <taxon>Dikarya</taxon>
        <taxon>Basidiomycota</taxon>
        <taxon>Agaricomycotina</taxon>
        <taxon>Agaricomycetes</taxon>
        <taxon>Cantharellales</taxon>
        <taxon>Tulasnellaceae</taxon>
        <taxon>Tulasnella</taxon>
    </lineage>
</organism>
<gene>
    <name evidence="1" type="ORF">M407DRAFT_182503</name>
</gene>
<evidence type="ECO:0000313" key="2">
    <source>
        <dbReference type="Proteomes" id="UP000054248"/>
    </source>
</evidence>
<protein>
    <submittedName>
        <fullName evidence="1">Uncharacterized protein</fullName>
    </submittedName>
</protein>